<dbReference type="EMBL" id="FJOG01000032">
    <property type="protein sequence ID" value="CZR65595.1"/>
    <property type="molecule type" value="Genomic_DNA"/>
</dbReference>
<feature type="compositionally biased region" description="Low complexity" evidence="1">
    <location>
        <begin position="183"/>
        <end position="197"/>
    </location>
</feature>
<evidence type="ECO:0000313" key="3">
    <source>
        <dbReference type="Proteomes" id="UP000184330"/>
    </source>
</evidence>
<sequence length="231" mass="25233">MPRALVERLWKTVFAAATRASCTSSPWTVPLRVLLRSLCLGRGGANLVCSVSRGLTGIRHSKDRIENLNAKVHKETLFREERRGYRVGLGGQDCAVIAIAHTEWLRTGQFAEAEALNQASTSSWKVFDGLMEMQPSSGQTTSREPSHKPWSPDYHCAASAASMRYSIGAESFWGEPPRSSVPSGCRSAAGASSDSSRNLSCTLRSLPEALELRKRSQKQRQIRSNVGGKAV</sequence>
<keyword evidence="3" id="KW-1185">Reference proteome</keyword>
<feature type="region of interest" description="Disordered" evidence="1">
    <location>
        <begin position="176"/>
        <end position="199"/>
    </location>
</feature>
<accession>A0A1L7XKK7</accession>
<feature type="compositionally biased region" description="Polar residues" evidence="1">
    <location>
        <begin position="134"/>
        <end position="143"/>
    </location>
</feature>
<dbReference type="Proteomes" id="UP000184330">
    <property type="component" value="Unassembled WGS sequence"/>
</dbReference>
<protein>
    <submittedName>
        <fullName evidence="2">Uncharacterized protein</fullName>
    </submittedName>
</protein>
<dbReference type="AlphaFoldDB" id="A0A1L7XKK7"/>
<feature type="region of interest" description="Disordered" evidence="1">
    <location>
        <begin position="133"/>
        <end position="153"/>
    </location>
</feature>
<evidence type="ECO:0000256" key="1">
    <source>
        <dbReference type="SAM" id="MobiDB-lite"/>
    </source>
</evidence>
<reference evidence="2 3" key="1">
    <citation type="submission" date="2016-03" db="EMBL/GenBank/DDBJ databases">
        <authorList>
            <person name="Ploux O."/>
        </authorList>
    </citation>
    <scope>NUCLEOTIDE SEQUENCE [LARGE SCALE GENOMIC DNA]</scope>
    <source>
        <strain evidence="2 3">UAMH 11012</strain>
    </source>
</reference>
<name>A0A1L7XKK7_9HELO</name>
<evidence type="ECO:0000313" key="2">
    <source>
        <dbReference type="EMBL" id="CZR65595.1"/>
    </source>
</evidence>
<proteinExistence type="predicted"/>
<feature type="region of interest" description="Disordered" evidence="1">
    <location>
        <begin position="212"/>
        <end position="231"/>
    </location>
</feature>
<organism evidence="2 3">
    <name type="scientific">Phialocephala subalpina</name>
    <dbReference type="NCBI Taxonomy" id="576137"/>
    <lineage>
        <taxon>Eukaryota</taxon>
        <taxon>Fungi</taxon>
        <taxon>Dikarya</taxon>
        <taxon>Ascomycota</taxon>
        <taxon>Pezizomycotina</taxon>
        <taxon>Leotiomycetes</taxon>
        <taxon>Helotiales</taxon>
        <taxon>Mollisiaceae</taxon>
        <taxon>Phialocephala</taxon>
        <taxon>Phialocephala fortinii species complex</taxon>
    </lineage>
</organism>
<gene>
    <name evidence="2" type="ORF">PAC_15495</name>
</gene>